<dbReference type="InterPro" id="IPR041711">
    <property type="entry name" value="Met-tRNA-FMT_N"/>
</dbReference>
<dbReference type="Proteomes" id="UP001165590">
    <property type="component" value="Unassembled WGS sequence"/>
</dbReference>
<name>A0ABT3V0T5_9ACTN</name>
<dbReference type="Pfam" id="PF00551">
    <property type="entry name" value="Formyl_trans_N"/>
    <property type="match status" value="1"/>
</dbReference>
<evidence type="ECO:0000313" key="10">
    <source>
        <dbReference type="Proteomes" id="UP001165590"/>
    </source>
</evidence>
<dbReference type="PANTHER" id="PTHR11138">
    <property type="entry name" value="METHIONYL-TRNA FORMYLTRANSFERASE"/>
    <property type="match status" value="1"/>
</dbReference>
<keyword evidence="3 5" id="KW-0808">Transferase</keyword>
<evidence type="ECO:0000256" key="1">
    <source>
        <dbReference type="ARBA" id="ARBA00010699"/>
    </source>
</evidence>
<dbReference type="CDD" id="cd08646">
    <property type="entry name" value="FMT_core_Met-tRNA-FMT_N"/>
    <property type="match status" value="1"/>
</dbReference>
<keyword evidence="4 5" id="KW-0648">Protein biosynthesis</keyword>
<sequence>MKLVFAGTPEVAVPALDALIASGRHEVAAVVTRPDAPAGRGRRLVASPVAQRAEEAGIEVLRPARPRDEDFLARLREIAPDCCPVVAYGALLPRVALDIPAHGWVNLHFSLLPAWRGAAPVQHAVMAGDEITGASTFLIEEGLDSGPVYGTVTEEVRPTDTSGDLLTRLAFAGSGLLAATMDGIEDGTLKAVPQPADGVTLAPKISVEDARVDWAAPALRVDRVVRGCTPSPGAWTVFRGERLKLIQVVPVPGRTELAPGALEVGKNNVYVGTGSYAVELVWVQAQGKKPMQAGRLGAGVRCLGGEGGGGGLRGVRLRRRPSGMWGRGQGPGARSVGACRSGRAVALE</sequence>
<feature type="domain" description="Formyl transferase C-terminal" evidence="8">
    <location>
        <begin position="204"/>
        <end position="296"/>
    </location>
</feature>
<evidence type="ECO:0000259" key="8">
    <source>
        <dbReference type="Pfam" id="PF02911"/>
    </source>
</evidence>
<dbReference type="PANTHER" id="PTHR11138:SF5">
    <property type="entry name" value="METHIONYL-TRNA FORMYLTRANSFERASE, MITOCHONDRIAL"/>
    <property type="match status" value="1"/>
</dbReference>
<comment type="similarity">
    <text evidence="1 5">Belongs to the Fmt family.</text>
</comment>
<evidence type="ECO:0000256" key="6">
    <source>
        <dbReference type="SAM" id="MobiDB-lite"/>
    </source>
</evidence>
<dbReference type="Gene3D" id="3.40.50.12230">
    <property type="match status" value="1"/>
</dbReference>
<dbReference type="InterPro" id="IPR002376">
    <property type="entry name" value="Formyl_transf_N"/>
</dbReference>
<dbReference type="GO" id="GO:0004479">
    <property type="term" value="F:methionyl-tRNA formyltransferase activity"/>
    <property type="evidence" value="ECO:0007669"/>
    <property type="project" value="UniProtKB-EC"/>
</dbReference>
<evidence type="ECO:0000256" key="4">
    <source>
        <dbReference type="ARBA" id="ARBA00022917"/>
    </source>
</evidence>
<reference evidence="9" key="1">
    <citation type="journal article" date="2022" name="bioRxiv">
        <title>Discovery and biosynthetic assessment of Streptomyces ortus sp nov. isolated from a deep-sea sponge.</title>
        <authorList>
            <person name="Williams S.E."/>
        </authorList>
    </citation>
    <scope>NUCLEOTIDE SEQUENCE</scope>
    <source>
        <strain evidence="9">A15ISP2-DRY2</strain>
    </source>
</reference>
<dbReference type="EC" id="2.1.2.9" evidence="2 5"/>
<dbReference type="HAMAP" id="MF_00182">
    <property type="entry name" value="Formyl_trans"/>
    <property type="match status" value="1"/>
</dbReference>
<dbReference type="InterPro" id="IPR036477">
    <property type="entry name" value="Formyl_transf_N_sf"/>
</dbReference>
<protein>
    <recommendedName>
        <fullName evidence="2 5">Methionyl-tRNA formyltransferase</fullName>
        <ecNumber evidence="2 5">2.1.2.9</ecNumber>
    </recommendedName>
</protein>
<dbReference type="CDD" id="cd08704">
    <property type="entry name" value="Met_tRNA_FMT_C"/>
    <property type="match status" value="1"/>
</dbReference>
<dbReference type="SUPFAM" id="SSF50486">
    <property type="entry name" value="FMT C-terminal domain-like"/>
    <property type="match status" value="1"/>
</dbReference>
<dbReference type="RefSeq" id="WP_267025330.1">
    <property type="nucleotide sequence ID" value="NZ_JAIFZO010000002.1"/>
</dbReference>
<evidence type="ECO:0000256" key="2">
    <source>
        <dbReference type="ARBA" id="ARBA00012261"/>
    </source>
</evidence>
<proteinExistence type="inferred from homology"/>
<dbReference type="InterPro" id="IPR044135">
    <property type="entry name" value="Met-tRNA-FMT_C"/>
</dbReference>
<dbReference type="NCBIfam" id="TIGR00460">
    <property type="entry name" value="fmt"/>
    <property type="match status" value="1"/>
</dbReference>
<comment type="catalytic activity">
    <reaction evidence="5">
        <text>L-methionyl-tRNA(fMet) + (6R)-10-formyltetrahydrofolate = N-formyl-L-methionyl-tRNA(fMet) + (6S)-5,6,7,8-tetrahydrofolate + H(+)</text>
        <dbReference type="Rhea" id="RHEA:24380"/>
        <dbReference type="Rhea" id="RHEA-COMP:9952"/>
        <dbReference type="Rhea" id="RHEA-COMP:9953"/>
        <dbReference type="ChEBI" id="CHEBI:15378"/>
        <dbReference type="ChEBI" id="CHEBI:57453"/>
        <dbReference type="ChEBI" id="CHEBI:78530"/>
        <dbReference type="ChEBI" id="CHEBI:78844"/>
        <dbReference type="ChEBI" id="CHEBI:195366"/>
        <dbReference type="EC" id="2.1.2.9"/>
    </reaction>
</comment>
<evidence type="ECO:0000256" key="3">
    <source>
        <dbReference type="ARBA" id="ARBA00022679"/>
    </source>
</evidence>
<comment type="caution">
    <text evidence="9">The sequence shown here is derived from an EMBL/GenBank/DDBJ whole genome shotgun (WGS) entry which is preliminary data.</text>
</comment>
<feature type="binding site" evidence="5">
    <location>
        <begin position="110"/>
        <end position="113"/>
    </location>
    <ligand>
        <name>(6S)-5,6,7,8-tetrahydrofolate</name>
        <dbReference type="ChEBI" id="CHEBI:57453"/>
    </ligand>
</feature>
<accession>A0ABT3V0T5</accession>
<feature type="domain" description="Formyl transferase N-terminal" evidence="7">
    <location>
        <begin position="1"/>
        <end position="177"/>
    </location>
</feature>
<comment type="function">
    <text evidence="5">Attaches a formyl group to the free amino group of methionyl-tRNA(fMet). The formyl group appears to play a dual role in the initiator identity of N-formylmethionyl-tRNA by promoting its recognition by IF2 and preventing the misappropriation of this tRNA by the elongation apparatus.</text>
</comment>
<organism evidence="9 10">
    <name type="scientific">Streptomyces ortus</name>
    <dbReference type="NCBI Taxonomy" id="2867268"/>
    <lineage>
        <taxon>Bacteria</taxon>
        <taxon>Bacillati</taxon>
        <taxon>Actinomycetota</taxon>
        <taxon>Actinomycetes</taxon>
        <taxon>Kitasatosporales</taxon>
        <taxon>Streptomycetaceae</taxon>
        <taxon>Streptomyces</taxon>
    </lineage>
</organism>
<feature type="region of interest" description="Disordered" evidence="6">
    <location>
        <begin position="313"/>
        <end position="337"/>
    </location>
</feature>
<dbReference type="InterPro" id="IPR011034">
    <property type="entry name" value="Formyl_transferase-like_C_sf"/>
</dbReference>
<dbReference type="SUPFAM" id="SSF53328">
    <property type="entry name" value="Formyltransferase"/>
    <property type="match status" value="1"/>
</dbReference>
<dbReference type="InterPro" id="IPR005793">
    <property type="entry name" value="Formyl_trans_C"/>
</dbReference>
<evidence type="ECO:0000259" key="7">
    <source>
        <dbReference type="Pfam" id="PF00551"/>
    </source>
</evidence>
<evidence type="ECO:0000313" key="9">
    <source>
        <dbReference type="EMBL" id="MCX4232245.1"/>
    </source>
</evidence>
<keyword evidence="10" id="KW-1185">Reference proteome</keyword>
<gene>
    <name evidence="5 9" type="primary">fmt</name>
    <name evidence="9" type="ORF">K3769_05510</name>
</gene>
<evidence type="ECO:0000256" key="5">
    <source>
        <dbReference type="HAMAP-Rule" id="MF_00182"/>
    </source>
</evidence>
<dbReference type="EMBL" id="JAIFZO010000002">
    <property type="protein sequence ID" value="MCX4232245.1"/>
    <property type="molecule type" value="Genomic_DNA"/>
</dbReference>
<dbReference type="Pfam" id="PF02911">
    <property type="entry name" value="Formyl_trans_C"/>
    <property type="match status" value="1"/>
</dbReference>
<dbReference type="InterPro" id="IPR005794">
    <property type="entry name" value="Fmt"/>
</dbReference>